<keyword evidence="4 6" id="KW-1133">Transmembrane helix</keyword>
<protein>
    <submittedName>
        <fullName evidence="7">TrbI</fullName>
    </submittedName>
</protein>
<gene>
    <name evidence="7" type="ORF">RICGR_0334</name>
</gene>
<feature type="transmembrane region" description="Helical" evidence="6">
    <location>
        <begin position="265"/>
        <end position="283"/>
    </location>
</feature>
<proteinExistence type="inferred from homology"/>
<dbReference type="Gene3D" id="2.40.128.260">
    <property type="entry name" value="Type IV secretion system, VirB10/TraB/TrbI"/>
    <property type="match status" value="1"/>
</dbReference>
<dbReference type="InterPro" id="IPR042217">
    <property type="entry name" value="T4SS_VirB10/TrbI"/>
</dbReference>
<evidence type="ECO:0000313" key="8">
    <source>
        <dbReference type="Proteomes" id="UP000054075"/>
    </source>
</evidence>
<reference evidence="7" key="1">
    <citation type="submission" date="2006-04" db="EMBL/GenBank/DDBJ databases">
        <authorList>
            <person name="Seshadri R."/>
            <person name="Federici B.A."/>
        </authorList>
    </citation>
    <scope>NUCLEOTIDE SEQUENCE [LARGE SCALE GENOMIC DNA]</scope>
</reference>
<dbReference type="STRING" id="59196.RICGR_0334"/>
<reference evidence="7" key="2">
    <citation type="submission" date="2007-10" db="EMBL/GenBank/DDBJ databases">
        <authorList>
            <person name="Myers G.S."/>
        </authorList>
    </citation>
    <scope>NUCLEOTIDE SEQUENCE [LARGE SCALE GENOMIC DNA]</scope>
</reference>
<evidence type="ECO:0000256" key="3">
    <source>
        <dbReference type="ARBA" id="ARBA00022692"/>
    </source>
</evidence>
<comment type="subcellular location">
    <subcellularLocation>
        <location evidence="1">Membrane</location>
        <topology evidence="1">Single-pass membrane protein</topology>
    </subcellularLocation>
</comment>
<comment type="similarity">
    <text evidence="2">Belongs to the TrbI/VirB10 family.</text>
</comment>
<evidence type="ECO:0000256" key="4">
    <source>
        <dbReference type="ARBA" id="ARBA00022989"/>
    </source>
</evidence>
<dbReference type="eggNOG" id="COG2948">
    <property type="taxonomic scope" value="Bacteria"/>
</dbReference>
<evidence type="ECO:0000256" key="5">
    <source>
        <dbReference type="ARBA" id="ARBA00023136"/>
    </source>
</evidence>
<dbReference type="Pfam" id="PF03743">
    <property type="entry name" value="TrbI"/>
    <property type="match status" value="1"/>
</dbReference>
<keyword evidence="5 6" id="KW-0472">Membrane</keyword>
<evidence type="ECO:0000313" key="7">
    <source>
        <dbReference type="EMBL" id="EDP46706.1"/>
    </source>
</evidence>
<organism evidence="7 8">
    <name type="scientific">Rickettsiella grylli</name>
    <dbReference type="NCBI Taxonomy" id="59196"/>
    <lineage>
        <taxon>Bacteria</taxon>
        <taxon>Pseudomonadati</taxon>
        <taxon>Pseudomonadota</taxon>
        <taxon>Gammaproteobacteria</taxon>
        <taxon>Legionellales</taxon>
        <taxon>Coxiellaceae</taxon>
        <taxon>Rickettsiella</taxon>
    </lineage>
</organism>
<comment type="caution">
    <text evidence="7">The sequence shown here is derived from an EMBL/GenBank/DDBJ whole genome shotgun (WGS) entry which is preliminary data.</text>
</comment>
<dbReference type="AlphaFoldDB" id="A8PL27"/>
<feature type="transmembrane region" description="Helical" evidence="6">
    <location>
        <begin position="14"/>
        <end position="34"/>
    </location>
</feature>
<dbReference type="Proteomes" id="UP000054075">
    <property type="component" value="Unassembled WGS sequence"/>
</dbReference>
<dbReference type="InterPro" id="IPR005498">
    <property type="entry name" value="T4SS_VirB10/TraB/TrbI"/>
</dbReference>
<dbReference type="CDD" id="cd16429">
    <property type="entry name" value="VirB10"/>
    <property type="match status" value="1"/>
</dbReference>
<keyword evidence="3 6" id="KW-0812">Transmembrane</keyword>
<evidence type="ECO:0000256" key="6">
    <source>
        <dbReference type="SAM" id="Phobius"/>
    </source>
</evidence>
<evidence type="ECO:0000256" key="2">
    <source>
        <dbReference type="ARBA" id="ARBA00010265"/>
    </source>
</evidence>
<accession>A8PL27</accession>
<sequence>MSFPFKIVTLKKTWVFITIIFLFIIITLILTNLYRYNKKEHRTFIMADKIVTTQPTDIHWYQQQQVASLPIKMIKPVIPQSVKPVNQFSADDLTAMATPIREHQLTSERSVMKSAVNAMMPSHDKNGPYEKYAFIKLNAESDVKNNTLISSVQGLKSPFELQSGSIIPGILLSGINSDLPGQIIAQVRSNVYDSPSGNYVLIPQGSRLTGIYDAQIAYGQQRILIIWQRIIFPNGQSIDLHGMPGVDRVGYAGFKGEINNHYWKLFGSTLLMSVIGVGGMVLAPPNNNPLAQLTAKEVLAENLDTNLANASSRIAEKNLSIQPTLTIPPGYEFNIFVTRDMVFEKPYHA</sequence>
<dbReference type="EMBL" id="AAQJ02000001">
    <property type="protein sequence ID" value="EDP46706.1"/>
    <property type="molecule type" value="Genomic_DNA"/>
</dbReference>
<keyword evidence="8" id="KW-1185">Reference proteome</keyword>
<dbReference type="GO" id="GO:0016020">
    <property type="term" value="C:membrane"/>
    <property type="evidence" value="ECO:0007669"/>
    <property type="project" value="UniProtKB-SubCell"/>
</dbReference>
<evidence type="ECO:0000256" key="1">
    <source>
        <dbReference type="ARBA" id="ARBA00004167"/>
    </source>
</evidence>
<name>A8PL27_9COXI</name>